<organism evidence="2 3">
    <name type="scientific">Fimbriiglobus ruber</name>
    <dbReference type="NCBI Taxonomy" id="1908690"/>
    <lineage>
        <taxon>Bacteria</taxon>
        <taxon>Pseudomonadati</taxon>
        <taxon>Planctomycetota</taxon>
        <taxon>Planctomycetia</taxon>
        <taxon>Gemmatales</taxon>
        <taxon>Gemmataceae</taxon>
        <taxon>Fimbriiglobus</taxon>
    </lineage>
</organism>
<dbReference type="Proteomes" id="UP000214646">
    <property type="component" value="Unassembled WGS sequence"/>
</dbReference>
<evidence type="ECO:0000313" key="2">
    <source>
        <dbReference type="EMBL" id="OWK43682.1"/>
    </source>
</evidence>
<protein>
    <submittedName>
        <fullName evidence="2">Uncharacterized protein</fullName>
    </submittedName>
</protein>
<sequence>MVVVSSLGLVVPSVPNSSQPACCAADHPPVSRGGPVAES</sequence>
<name>A0A225DQL1_9BACT</name>
<evidence type="ECO:0000313" key="3">
    <source>
        <dbReference type="Proteomes" id="UP000214646"/>
    </source>
</evidence>
<gene>
    <name evidence="2" type="ORF">FRUB_03281</name>
</gene>
<reference evidence="3" key="1">
    <citation type="submission" date="2017-06" db="EMBL/GenBank/DDBJ databases">
        <title>Genome analysis of Fimbriiglobus ruber SP5, the first member of the order Planctomycetales with confirmed chitinolytic capability.</title>
        <authorList>
            <person name="Ravin N.V."/>
            <person name="Rakitin A.L."/>
            <person name="Ivanova A.A."/>
            <person name="Beletsky A.V."/>
            <person name="Kulichevskaya I.S."/>
            <person name="Mardanov A.V."/>
            <person name="Dedysh S.N."/>
        </authorList>
    </citation>
    <scope>NUCLEOTIDE SEQUENCE [LARGE SCALE GENOMIC DNA]</scope>
    <source>
        <strain evidence="3">SP5</strain>
    </source>
</reference>
<dbReference type="EMBL" id="NIDE01000004">
    <property type="protein sequence ID" value="OWK43682.1"/>
    <property type="molecule type" value="Genomic_DNA"/>
</dbReference>
<accession>A0A225DQL1</accession>
<proteinExistence type="predicted"/>
<comment type="caution">
    <text evidence="2">The sequence shown here is derived from an EMBL/GenBank/DDBJ whole genome shotgun (WGS) entry which is preliminary data.</text>
</comment>
<feature type="region of interest" description="Disordered" evidence="1">
    <location>
        <begin position="15"/>
        <end position="39"/>
    </location>
</feature>
<keyword evidence="3" id="KW-1185">Reference proteome</keyword>
<dbReference type="AlphaFoldDB" id="A0A225DQL1"/>
<evidence type="ECO:0000256" key="1">
    <source>
        <dbReference type="SAM" id="MobiDB-lite"/>
    </source>
</evidence>